<reference evidence="3 5" key="1">
    <citation type="submission" date="2024-04" db="EMBL/GenBank/DDBJ databases">
        <title>Genome assembly C_amara_ONT_v2.</title>
        <authorList>
            <person name="Yant L."/>
            <person name="Moore C."/>
            <person name="Slenker M."/>
        </authorList>
    </citation>
    <scope>NUCLEOTIDE SEQUENCE [LARGE SCALE GENOMIC DNA]</scope>
    <source>
        <tissue evidence="3">Leaf</tissue>
    </source>
</reference>
<dbReference type="EMBL" id="JBANAX010000657">
    <property type="protein sequence ID" value="KAL1198881.1"/>
    <property type="molecule type" value="Genomic_DNA"/>
</dbReference>
<gene>
    <name evidence="4" type="ORF">V5N11_007042</name>
    <name evidence="3" type="ORF">V5N11_008501</name>
</gene>
<dbReference type="PANTHER" id="PTHR10562">
    <property type="entry name" value="SMALL UBIQUITIN-RELATED MODIFIER"/>
    <property type="match status" value="1"/>
</dbReference>
<dbReference type="InterPro" id="IPR022617">
    <property type="entry name" value="Rad60/SUMO-like_dom"/>
</dbReference>
<evidence type="ECO:0000256" key="1">
    <source>
        <dbReference type="SAM" id="MobiDB-lite"/>
    </source>
</evidence>
<dbReference type="EMBL" id="JBANAX010000476">
    <property type="protein sequence ID" value="KAL1207449.1"/>
    <property type="molecule type" value="Genomic_DNA"/>
</dbReference>
<feature type="domain" description="Rad60/SUMO-like" evidence="2">
    <location>
        <begin position="31"/>
        <end position="98"/>
    </location>
</feature>
<proteinExistence type="predicted"/>
<evidence type="ECO:0000259" key="2">
    <source>
        <dbReference type="Pfam" id="PF11976"/>
    </source>
</evidence>
<evidence type="ECO:0000313" key="4">
    <source>
        <dbReference type="EMBL" id="KAL1207449.1"/>
    </source>
</evidence>
<protein>
    <submittedName>
        <fullName evidence="3">Small ubiquitin-related modifier 2</fullName>
    </submittedName>
</protein>
<accession>A0ABD0ZWB5</accession>
<evidence type="ECO:0000313" key="5">
    <source>
        <dbReference type="Proteomes" id="UP001558713"/>
    </source>
</evidence>
<dbReference type="SUPFAM" id="SSF54236">
    <property type="entry name" value="Ubiquitin-like"/>
    <property type="match status" value="1"/>
</dbReference>
<name>A0ABD0ZWB5_CARAN</name>
<comment type="caution">
    <text evidence="3">The sequence shown here is derived from an EMBL/GenBank/DDBJ whole genome shotgun (WGS) entry which is preliminary data.</text>
</comment>
<evidence type="ECO:0000313" key="3">
    <source>
        <dbReference type="EMBL" id="KAL1198881.1"/>
    </source>
</evidence>
<sequence>MSSNRSDVTGGGGDGEVIDEEEDEPRFVHLQIKFQYQEDTVSYFKMKRTTQLNRLMKVYCEIQNLDFSKIVFFSDGLRLRPEHTPNEIDMIDGDQIDAFFGPL</sequence>
<dbReference type="InterPro" id="IPR029071">
    <property type="entry name" value="Ubiquitin-like_domsf"/>
</dbReference>
<organism evidence="3 5">
    <name type="scientific">Cardamine amara subsp. amara</name>
    <dbReference type="NCBI Taxonomy" id="228776"/>
    <lineage>
        <taxon>Eukaryota</taxon>
        <taxon>Viridiplantae</taxon>
        <taxon>Streptophyta</taxon>
        <taxon>Embryophyta</taxon>
        <taxon>Tracheophyta</taxon>
        <taxon>Spermatophyta</taxon>
        <taxon>Magnoliopsida</taxon>
        <taxon>eudicotyledons</taxon>
        <taxon>Gunneridae</taxon>
        <taxon>Pentapetalae</taxon>
        <taxon>rosids</taxon>
        <taxon>malvids</taxon>
        <taxon>Brassicales</taxon>
        <taxon>Brassicaceae</taxon>
        <taxon>Cardamineae</taxon>
        <taxon>Cardamine</taxon>
    </lineage>
</organism>
<dbReference type="AlphaFoldDB" id="A0ABD0ZWB5"/>
<dbReference type="Proteomes" id="UP001558713">
    <property type="component" value="Unassembled WGS sequence"/>
</dbReference>
<dbReference type="Pfam" id="PF11976">
    <property type="entry name" value="Rad60-SLD"/>
    <property type="match status" value="1"/>
</dbReference>
<feature type="region of interest" description="Disordered" evidence="1">
    <location>
        <begin position="1"/>
        <end position="23"/>
    </location>
</feature>
<dbReference type="Gene3D" id="3.10.20.90">
    <property type="entry name" value="Phosphatidylinositol 3-kinase Catalytic Subunit, Chain A, domain 1"/>
    <property type="match status" value="1"/>
</dbReference>
<keyword evidence="5" id="KW-1185">Reference proteome</keyword>